<gene>
    <name evidence="2" type="ORF">EIP91_009323</name>
</gene>
<dbReference type="PANTHER" id="PTHR43539">
    <property type="entry name" value="FLAVIN-BINDING MONOOXYGENASE-LIKE PROTEIN (AFU_ORTHOLOGUE AFUA_4G09220)"/>
    <property type="match status" value="1"/>
</dbReference>
<organism evidence="2 3">
    <name type="scientific">Steccherinum ochraceum</name>
    <dbReference type="NCBI Taxonomy" id="92696"/>
    <lineage>
        <taxon>Eukaryota</taxon>
        <taxon>Fungi</taxon>
        <taxon>Dikarya</taxon>
        <taxon>Basidiomycota</taxon>
        <taxon>Agaricomycotina</taxon>
        <taxon>Agaricomycetes</taxon>
        <taxon>Polyporales</taxon>
        <taxon>Steccherinaceae</taxon>
        <taxon>Steccherinum</taxon>
    </lineage>
</organism>
<dbReference type="PRINTS" id="PR00411">
    <property type="entry name" value="PNDRDTASEI"/>
</dbReference>
<evidence type="ECO:0000256" key="1">
    <source>
        <dbReference type="ARBA" id="ARBA00023002"/>
    </source>
</evidence>
<dbReference type="OrthoDB" id="74360at2759"/>
<dbReference type="InterPro" id="IPR050982">
    <property type="entry name" value="Auxin_biosynth/cation_transpt"/>
</dbReference>
<dbReference type="AlphaFoldDB" id="A0A4R0RP71"/>
<dbReference type="GO" id="GO:0050660">
    <property type="term" value="F:flavin adenine dinucleotide binding"/>
    <property type="evidence" value="ECO:0007669"/>
    <property type="project" value="TreeGrafter"/>
</dbReference>
<dbReference type="PANTHER" id="PTHR43539:SF68">
    <property type="entry name" value="FLAVIN-BINDING MONOOXYGENASE-LIKE PROTEIN (AFU_ORTHOLOGUE AFUA_4G09220)"/>
    <property type="match status" value="1"/>
</dbReference>
<dbReference type="Pfam" id="PF13738">
    <property type="entry name" value="Pyr_redox_3"/>
    <property type="match status" value="1"/>
</dbReference>
<dbReference type="STRING" id="92696.A0A4R0RP71"/>
<keyword evidence="1" id="KW-0560">Oxidoreductase</keyword>
<name>A0A4R0RP71_9APHY</name>
<evidence type="ECO:0000313" key="3">
    <source>
        <dbReference type="Proteomes" id="UP000292702"/>
    </source>
</evidence>
<dbReference type="Proteomes" id="UP000292702">
    <property type="component" value="Unassembled WGS sequence"/>
</dbReference>
<dbReference type="GO" id="GO:0004497">
    <property type="term" value="F:monooxygenase activity"/>
    <property type="evidence" value="ECO:0007669"/>
    <property type="project" value="TreeGrafter"/>
</dbReference>
<reference evidence="2 3" key="1">
    <citation type="submission" date="2018-11" db="EMBL/GenBank/DDBJ databases">
        <title>Genome assembly of Steccherinum ochraceum LE-BIN_3174, the white-rot fungus of the Steccherinaceae family (The Residual Polyporoid clade, Polyporales, Basidiomycota).</title>
        <authorList>
            <person name="Fedorova T.V."/>
            <person name="Glazunova O.A."/>
            <person name="Landesman E.O."/>
            <person name="Moiseenko K.V."/>
            <person name="Psurtseva N.V."/>
            <person name="Savinova O.S."/>
            <person name="Shakhova N.V."/>
            <person name="Tyazhelova T.V."/>
            <person name="Vasina D.V."/>
        </authorList>
    </citation>
    <scope>NUCLEOTIDE SEQUENCE [LARGE SCALE GENOMIC DNA]</scope>
    <source>
        <strain evidence="2 3">LE-BIN_3174</strain>
    </source>
</reference>
<protein>
    <recommendedName>
        <fullName evidence="4">FAD/NAD(P)-binding domain-containing protein</fullName>
    </recommendedName>
</protein>
<comment type="caution">
    <text evidence="2">The sequence shown here is derived from an EMBL/GenBank/DDBJ whole genome shotgun (WGS) entry which is preliminary data.</text>
</comment>
<dbReference type="InterPro" id="IPR036188">
    <property type="entry name" value="FAD/NAD-bd_sf"/>
</dbReference>
<proteinExistence type="predicted"/>
<evidence type="ECO:0008006" key="4">
    <source>
        <dbReference type="Google" id="ProtNLM"/>
    </source>
</evidence>
<dbReference type="EMBL" id="RWJN01000053">
    <property type="protein sequence ID" value="TCD68933.1"/>
    <property type="molecule type" value="Genomic_DNA"/>
</dbReference>
<dbReference type="SUPFAM" id="SSF51905">
    <property type="entry name" value="FAD/NAD(P)-binding domain"/>
    <property type="match status" value="2"/>
</dbReference>
<dbReference type="Gene3D" id="3.50.50.60">
    <property type="entry name" value="FAD/NAD(P)-binding domain"/>
    <property type="match status" value="2"/>
</dbReference>
<accession>A0A4R0RP71</accession>
<evidence type="ECO:0000313" key="2">
    <source>
        <dbReference type="EMBL" id="TCD68933.1"/>
    </source>
</evidence>
<keyword evidence="3" id="KW-1185">Reference proteome</keyword>
<sequence>MTPRSMDYLPTLDQLNTSVPDDLNVHSVAQDWLSSFTKAVNAQNIPSIMDTIHPDGWWRDLVALTWDLRTFHGAGRIRTFLSDRLVESKFIVIPDLVSAQLLKPFPDIVEIVAQFNFTVEAGTGIGTAFLVPTASGEWKAFILCTDLDSIKGTQEAFGRAREQAFEEKDPEVLVVGAGQAGLDLAARLKNLGVSTLVVDKNENVGDQWRRRYDSLRLHDFVWLNHLPYMKFPDSFPVHIPCKKLADWLALYATAMDLNIWTSTAVSKAMQDEKTGKWAVTVTKSDGSERILNVDHVVFATGWVGEPHKPEFPSREKFKGQVLHSSEYSNPRNYIGKKVLVVGACTSGHDISADCAHYGIDVTMFQRSSTFMLRVEDFKLALSPLYREGGPPTEVADRMLSAIPNAYTKLLGPREVGYINHVDGERRRKLESLGYRMNEGVDGATGSFWVLVSRAGGQYVDQGACDLILEGKIKMKSGTQIECYTPTGVRFQDGTEVAADVVVLATGYGDIRDPIRSIVGDEIGKKLTKIWGVNEEGELNSMYKEMGVSGLWYISGSLGFCRIYSKHLALQLKAKQMGLFTTRYSAAPVY</sequence>